<reference evidence="9" key="1">
    <citation type="journal article" date="2021" name="Sci. Adv.">
        <title>The American lobster genome reveals insights on longevity, neural, and immune adaptations.</title>
        <authorList>
            <person name="Polinski J.M."/>
            <person name="Zimin A.V."/>
            <person name="Clark K.F."/>
            <person name="Kohn A.B."/>
            <person name="Sadowski N."/>
            <person name="Timp W."/>
            <person name="Ptitsyn A."/>
            <person name="Khanna P."/>
            <person name="Romanova D.Y."/>
            <person name="Williams P."/>
            <person name="Greenwood S.J."/>
            <person name="Moroz L.L."/>
            <person name="Walt D.R."/>
            <person name="Bodnar A.G."/>
        </authorList>
    </citation>
    <scope>NUCLEOTIDE SEQUENCE</scope>
    <source>
        <strain evidence="9">GMGI-L3</strain>
    </source>
</reference>
<comment type="similarity">
    <text evidence="2">Belongs to the GMC oxidoreductase family.</text>
</comment>
<comment type="cofactor">
    <cofactor evidence="1 5">
        <name>FAD</name>
        <dbReference type="ChEBI" id="CHEBI:57692"/>
    </cofactor>
</comment>
<comment type="caution">
    <text evidence="9">The sequence shown here is derived from an EMBL/GenBank/DDBJ whole genome shotgun (WGS) entry which is preliminary data.</text>
</comment>
<dbReference type="InterPro" id="IPR036188">
    <property type="entry name" value="FAD/NAD-bd_sf"/>
</dbReference>
<evidence type="ECO:0000313" key="9">
    <source>
        <dbReference type="EMBL" id="KAG7169502.1"/>
    </source>
</evidence>
<protein>
    <submittedName>
        <fullName evidence="9">Glucose dehydrogenase [FAD quinone]-like 13</fullName>
    </submittedName>
</protein>
<name>A0A8J5K2V8_HOMAM</name>
<dbReference type="AlphaFoldDB" id="A0A8J5K2V8"/>
<dbReference type="Pfam" id="PF05199">
    <property type="entry name" value="GMC_oxred_C"/>
    <property type="match status" value="1"/>
</dbReference>
<organism evidence="9 10">
    <name type="scientific">Homarus americanus</name>
    <name type="common">American lobster</name>
    <dbReference type="NCBI Taxonomy" id="6706"/>
    <lineage>
        <taxon>Eukaryota</taxon>
        <taxon>Metazoa</taxon>
        <taxon>Ecdysozoa</taxon>
        <taxon>Arthropoda</taxon>
        <taxon>Crustacea</taxon>
        <taxon>Multicrustacea</taxon>
        <taxon>Malacostraca</taxon>
        <taxon>Eumalacostraca</taxon>
        <taxon>Eucarida</taxon>
        <taxon>Decapoda</taxon>
        <taxon>Pleocyemata</taxon>
        <taxon>Astacidea</taxon>
        <taxon>Nephropoidea</taxon>
        <taxon>Nephropidae</taxon>
        <taxon>Homarus</taxon>
    </lineage>
</organism>
<feature type="binding site" evidence="5">
    <location>
        <position position="207"/>
    </location>
    <ligand>
        <name>FAD</name>
        <dbReference type="ChEBI" id="CHEBI:57692"/>
    </ligand>
</feature>
<dbReference type="PANTHER" id="PTHR11552:SF147">
    <property type="entry name" value="CHOLINE DEHYDROGENASE, MITOCHONDRIAL"/>
    <property type="match status" value="1"/>
</dbReference>
<evidence type="ECO:0000259" key="8">
    <source>
        <dbReference type="Pfam" id="PF05199"/>
    </source>
</evidence>
<dbReference type="Gene3D" id="3.30.410.40">
    <property type="match status" value="1"/>
</dbReference>
<evidence type="ECO:0000256" key="6">
    <source>
        <dbReference type="SAM" id="SignalP"/>
    </source>
</evidence>
<feature type="signal peptide" evidence="6">
    <location>
        <begin position="1"/>
        <end position="31"/>
    </location>
</feature>
<feature type="domain" description="Glucose-methanol-choline oxidoreductase N-terminal" evidence="7">
    <location>
        <begin position="44"/>
        <end position="187"/>
    </location>
</feature>
<evidence type="ECO:0000256" key="4">
    <source>
        <dbReference type="ARBA" id="ARBA00022827"/>
    </source>
</evidence>
<dbReference type="PANTHER" id="PTHR11552">
    <property type="entry name" value="GLUCOSE-METHANOL-CHOLINE GMC OXIDOREDUCTASE"/>
    <property type="match status" value="1"/>
</dbReference>
<dbReference type="InterPro" id="IPR007867">
    <property type="entry name" value="GMC_OxRtase_C"/>
</dbReference>
<sequence>MRRAVVFKGTWLLPVSLLRLLLLAVIREAGQHDYDASDRLGSYYDFIVVGAGTAGAALAARLSEVDGWRVLLLEAGGIPPLESNIPALYGILLQGDADWNFKTVRQKHGLKGFTDQAIPVTRGKMAGGSSSINFMMYVRGNRRDFDNWAAMGNPGWDYASVLPYFKKSEDYRGTRHAATAEYHGFGGALSVEDKGWSNLHIVLNAHVTQILFDQQKRASGVRFEHQGMIKVVADVAGVGQNLQDHASIWGLTWTTAPDTSISLFTLASPTALADYVFRRKGPFTAPLGIEAHAWIEADEGDPYWPELQFLFIADTTFFYKYFLPIRNQEGFSIAPMLTRARSRGSVTLKSSDPKSDPVIDPNYVSDPTDVKNLIKGIKFALAVGSTPAMRDEYGSKFHDKVVPGCEGQVVESDAYWECVVRHLTGTTYHFVGTCKMAPPSDPLGVVDHTLKVRGVTGLRVVDASIMPLVVSANTNAATLMIAEKAADLIKAEWGVISRRYSTL</sequence>
<dbReference type="Proteomes" id="UP000747542">
    <property type="component" value="Unassembled WGS sequence"/>
</dbReference>
<evidence type="ECO:0000259" key="7">
    <source>
        <dbReference type="Pfam" id="PF00732"/>
    </source>
</evidence>
<feature type="domain" description="Glucose-methanol-choline oxidoreductase C-terminal" evidence="8">
    <location>
        <begin position="341"/>
        <end position="482"/>
    </location>
</feature>
<keyword evidence="6" id="KW-0732">Signal</keyword>
<dbReference type="PIRSF" id="PIRSF000137">
    <property type="entry name" value="Alcohol_oxidase"/>
    <property type="match status" value="1"/>
</dbReference>
<dbReference type="SUPFAM" id="SSF54373">
    <property type="entry name" value="FAD-linked reductases, C-terminal domain"/>
    <property type="match status" value="1"/>
</dbReference>
<feature type="chain" id="PRO_5035290387" evidence="6">
    <location>
        <begin position="32"/>
        <end position="503"/>
    </location>
</feature>
<keyword evidence="4 5" id="KW-0274">FAD</keyword>
<dbReference type="GO" id="GO:0016614">
    <property type="term" value="F:oxidoreductase activity, acting on CH-OH group of donors"/>
    <property type="evidence" value="ECO:0007669"/>
    <property type="project" value="InterPro"/>
</dbReference>
<evidence type="ECO:0000256" key="1">
    <source>
        <dbReference type="ARBA" id="ARBA00001974"/>
    </source>
</evidence>
<proteinExistence type="inferred from homology"/>
<keyword evidence="10" id="KW-1185">Reference proteome</keyword>
<evidence type="ECO:0000256" key="5">
    <source>
        <dbReference type="PIRSR" id="PIRSR000137-2"/>
    </source>
</evidence>
<evidence type="ECO:0000256" key="2">
    <source>
        <dbReference type="ARBA" id="ARBA00010790"/>
    </source>
</evidence>
<dbReference type="EMBL" id="JAHLQT010016259">
    <property type="protein sequence ID" value="KAG7169502.1"/>
    <property type="molecule type" value="Genomic_DNA"/>
</dbReference>
<keyword evidence="3" id="KW-0285">Flavoprotein</keyword>
<dbReference type="Gene3D" id="3.50.50.60">
    <property type="entry name" value="FAD/NAD(P)-binding domain"/>
    <property type="match status" value="2"/>
</dbReference>
<evidence type="ECO:0000256" key="3">
    <source>
        <dbReference type="ARBA" id="ARBA00022630"/>
    </source>
</evidence>
<dbReference type="InterPro" id="IPR012132">
    <property type="entry name" value="GMC_OxRdtase"/>
</dbReference>
<gene>
    <name evidence="9" type="primary">Gld-L13</name>
    <name evidence="9" type="ORF">Hamer_G024281</name>
</gene>
<dbReference type="SUPFAM" id="SSF51905">
    <property type="entry name" value="FAD/NAD(P)-binding domain"/>
    <property type="match status" value="1"/>
</dbReference>
<dbReference type="Pfam" id="PF00732">
    <property type="entry name" value="GMC_oxred_N"/>
    <property type="match status" value="1"/>
</dbReference>
<dbReference type="GO" id="GO:0050660">
    <property type="term" value="F:flavin adenine dinucleotide binding"/>
    <property type="evidence" value="ECO:0007669"/>
    <property type="project" value="InterPro"/>
</dbReference>
<dbReference type="InterPro" id="IPR000172">
    <property type="entry name" value="GMC_OxRdtase_N"/>
</dbReference>
<accession>A0A8J5K2V8</accession>
<evidence type="ECO:0000313" key="10">
    <source>
        <dbReference type="Proteomes" id="UP000747542"/>
    </source>
</evidence>